<dbReference type="STRING" id="4096.A0A1U7WKD5"/>
<dbReference type="PANTHER" id="PTHR33067">
    <property type="entry name" value="RNA-DIRECTED DNA POLYMERASE-RELATED"/>
    <property type="match status" value="1"/>
</dbReference>
<name>A0A1U7WKD5_NICSY</name>
<proteinExistence type="predicted"/>
<feature type="compositionally biased region" description="Pro residues" evidence="1">
    <location>
        <begin position="84"/>
        <end position="96"/>
    </location>
</feature>
<dbReference type="Pfam" id="PF17919">
    <property type="entry name" value="RT_RNaseH_2"/>
    <property type="match status" value="1"/>
</dbReference>
<dbReference type="InterPro" id="IPR021109">
    <property type="entry name" value="Peptidase_aspartic_dom_sf"/>
</dbReference>
<accession>A0A1U7WKD5</accession>
<sequence>MARHFVKPGKDKRSYSEIARTIIRHMRADFRNLERQMGQLASAQNTRPIGVFQVTLDERPATIDSTLKKSKESEKSVGEAVAEQPPPVVARPPPSFPQRLQKVKDNVAYKKFLDILKQVQINIALVGILQEVPKYEKYIKDIVANKRRLTEFEIMALTKECSSRIQSKLPQKLKDPGSFTIQISIGKHVVGRALYDLGARIDFMPLSVFKQLGLSEPHPTTIILRLADRSLAHLEGVIEDALIQVGSFIFPADLVILDYEPNKVVPFILKRPFLATGRAIIDVCEGKMKMRAGDRVWVFNVYKSLRLPAHYEELSMISVVESDATSLVTSMSPIDPIERVLIGDKEDSEDEMMGEIEQVRDMSCSYVQGFGKFEELDRPVTLTPHKPSIEEAPKLEHKPLLAHLHYAYLGNSGTLHVIISSSLTNTQEEKLPRVLVEHKKAIGWTIANIKGISPSICMHKIFLEDGHRPSVEHQRRLNPIMKEVVKKEVIKLLDAGIIFSISNNNWVSSVQCVPKKGGMTVIENEKNELIPTRTVTEWRDQEKITFTCPYGTFAFKRMTFGLCNVPATFQRLLEKDVTFNFDDTCLKAFEELKKKLVFVPIIVAPDWSLSFELMCDASDHAIGAVLGQRKDKVFYSIYYASKTLDDAQLNYTTTEKELLAVV</sequence>
<keyword evidence="3" id="KW-1185">Reference proteome</keyword>
<feature type="compositionally biased region" description="Basic and acidic residues" evidence="1">
    <location>
        <begin position="63"/>
        <end position="77"/>
    </location>
</feature>
<organism evidence="3 4">
    <name type="scientific">Nicotiana sylvestris</name>
    <name type="common">Wood tobacco</name>
    <name type="synonym">South American tobacco</name>
    <dbReference type="NCBI Taxonomy" id="4096"/>
    <lineage>
        <taxon>Eukaryota</taxon>
        <taxon>Viridiplantae</taxon>
        <taxon>Streptophyta</taxon>
        <taxon>Embryophyta</taxon>
        <taxon>Tracheophyta</taxon>
        <taxon>Spermatophyta</taxon>
        <taxon>Magnoliopsida</taxon>
        <taxon>eudicotyledons</taxon>
        <taxon>Gunneridae</taxon>
        <taxon>Pentapetalae</taxon>
        <taxon>asterids</taxon>
        <taxon>lamiids</taxon>
        <taxon>Solanales</taxon>
        <taxon>Solanaceae</taxon>
        <taxon>Nicotianoideae</taxon>
        <taxon>Nicotianeae</taxon>
        <taxon>Nicotiana</taxon>
    </lineage>
</organism>
<dbReference type="Gene3D" id="3.10.10.10">
    <property type="entry name" value="HIV Type 1 Reverse Transcriptase, subunit A, domain 1"/>
    <property type="match status" value="1"/>
</dbReference>
<dbReference type="InterPro" id="IPR043502">
    <property type="entry name" value="DNA/RNA_pol_sf"/>
</dbReference>
<gene>
    <name evidence="4" type="primary">LOC104228272</name>
</gene>
<feature type="domain" description="Reverse transcriptase/retrotransposon-derived protein RNase H-like" evidence="2">
    <location>
        <begin position="582"/>
        <end position="662"/>
    </location>
</feature>
<dbReference type="PANTHER" id="PTHR33067:SF39">
    <property type="entry name" value="TRANSCRIPTION FACTOR INTERACTOR AND REGULATOR CCHC(ZN) FAMILY"/>
    <property type="match status" value="1"/>
</dbReference>
<reference evidence="3" key="1">
    <citation type="journal article" date="2013" name="Genome Biol.">
        <title>Reference genomes and transcriptomes of Nicotiana sylvestris and Nicotiana tomentosiformis.</title>
        <authorList>
            <person name="Sierro N."/>
            <person name="Battey J.N."/>
            <person name="Ouadi S."/>
            <person name="Bovet L."/>
            <person name="Goepfert S."/>
            <person name="Bakaher N."/>
            <person name="Peitsch M.C."/>
            <person name="Ivanov N.V."/>
        </authorList>
    </citation>
    <scope>NUCLEOTIDE SEQUENCE [LARGE SCALE GENOMIC DNA]</scope>
</reference>
<dbReference type="Gene3D" id="2.40.70.10">
    <property type="entry name" value="Acid Proteases"/>
    <property type="match status" value="1"/>
</dbReference>
<dbReference type="SUPFAM" id="SSF56672">
    <property type="entry name" value="DNA/RNA polymerases"/>
    <property type="match status" value="1"/>
</dbReference>
<evidence type="ECO:0000313" key="4">
    <source>
        <dbReference type="RefSeq" id="XP_009779018.1"/>
    </source>
</evidence>
<dbReference type="eggNOG" id="KOG0017">
    <property type="taxonomic scope" value="Eukaryota"/>
</dbReference>
<protein>
    <submittedName>
        <fullName evidence="4">Uncharacterized protein LOC104228272</fullName>
    </submittedName>
</protein>
<evidence type="ECO:0000313" key="3">
    <source>
        <dbReference type="Proteomes" id="UP000189701"/>
    </source>
</evidence>
<dbReference type="RefSeq" id="XP_009779018.1">
    <property type="nucleotide sequence ID" value="XM_009780716.1"/>
</dbReference>
<evidence type="ECO:0000256" key="1">
    <source>
        <dbReference type="SAM" id="MobiDB-lite"/>
    </source>
</evidence>
<feature type="region of interest" description="Disordered" evidence="1">
    <location>
        <begin position="63"/>
        <end position="96"/>
    </location>
</feature>
<dbReference type="CDD" id="cd00303">
    <property type="entry name" value="retropepsin_like"/>
    <property type="match status" value="1"/>
</dbReference>
<reference evidence="4" key="2">
    <citation type="submission" date="2025-08" db="UniProtKB">
        <authorList>
            <consortium name="RefSeq"/>
        </authorList>
    </citation>
    <scope>IDENTIFICATION</scope>
    <source>
        <tissue evidence="4">Leaf</tissue>
    </source>
</reference>
<dbReference type="Proteomes" id="UP000189701">
    <property type="component" value="Unplaced"/>
</dbReference>
<dbReference type="InterPro" id="IPR041577">
    <property type="entry name" value="RT_RNaseH_2"/>
</dbReference>
<evidence type="ECO:0000259" key="2">
    <source>
        <dbReference type="Pfam" id="PF17919"/>
    </source>
</evidence>
<dbReference type="AlphaFoldDB" id="A0A1U7WKD5"/>